<sequence>MKFTVTRIIIVSLFIIFLVISGVFFSISILKDETIKTHLKLIQLYSSIFVDNLTKTVNGMDLLTDNLVVLLKNEQNEEFINSRLYELLKDNLEIRSINILDEKNRVIYSSNELNKNLLINLETFYPLPIYEKNILRVGNTKEGRDFYNGKNITYLKNSLDINFFPILREIDLGTKKIKVLIAVNGDFLLNRYNSFLNIEHCYIDILKVDGTLLSSNDFRENFSMNKELLSLIKEKNSYSGVVNFDKQKTILSFNSTINYPFVVMVRLDFNKTLQTWEEKSQTFLITIFALLILSIVLIIFWLYTYNKKINKEVSLNNKFKILFEQSSFYAMIINFNGKIVEINNSFLSTFFSEKELDKNIWDYSCWLENEKIWLEKIIKTFPQDEKIQRELNIIGLDGNQKVLEVVISSFEIDGHLEYVLIALDITLKKQREKELKNAHIVFENAHDGIVVTDENVNIVNVNKAFETNTGYNFDEVIGKNPNILKSGFQEEDFYKNMWQQLIETGYWEGELTNKNKEGEFYIERIKINAVYNEEKKLTNYIAVFSDITLQKEQEKLLQEKEKLLFQQSKLSAMGEMIGNIAHQWRQPLSVISSSTSAIKLHHEEDFYSKEEIKDFVEVILNSTKYLSNTIDDFRNFYKEDSEKSDFDVKAAINNSLNLIKTELVKQNIEIVFIDEDCSFDIKGIRNQFLQVMMNILINAKDAFFDKEIENKTIFIDIYQKDDKKVIKIYDNAGGIKEDVINHIFEPYFTTKHKSVGTGIGLYMSEEIITKQLNGQIFVSNRIFTYKNKEYTGAEFKIIIKKCN</sequence>
<dbReference type="CDD" id="cd00130">
    <property type="entry name" value="PAS"/>
    <property type="match status" value="2"/>
</dbReference>
<keyword evidence="6" id="KW-0067">ATP-binding</keyword>
<comment type="catalytic activity">
    <reaction evidence="1">
        <text>ATP + protein L-histidine = ADP + protein N-phospho-L-histidine.</text>
        <dbReference type="EC" id="2.7.13.3"/>
    </reaction>
</comment>
<feature type="transmembrane region" description="Helical" evidence="8">
    <location>
        <begin position="283"/>
        <end position="303"/>
    </location>
</feature>
<evidence type="ECO:0000256" key="2">
    <source>
        <dbReference type="ARBA" id="ARBA00012438"/>
    </source>
</evidence>
<dbReference type="AlphaFoldDB" id="A0A347U935"/>
<dbReference type="InterPro" id="IPR035965">
    <property type="entry name" value="PAS-like_dom_sf"/>
</dbReference>
<organism evidence="13 15">
    <name type="scientific">Arcobacter ellisii</name>
    <dbReference type="NCBI Taxonomy" id="913109"/>
    <lineage>
        <taxon>Bacteria</taxon>
        <taxon>Pseudomonadati</taxon>
        <taxon>Campylobacterota</taxon>
        <taxon>Epsilonproteobacteria</taxon>
        <taxon>Campylobacterales</taxon>
        <taxon>Arcobacteraceae</taxon>
        <taxon>Arcobacter</taxon>
    </lineage>
</organism>
<dbReference type="Proteomes" id="UP000290588">
    <property type="component" value="Unassembled WGS sequence"/>
</dbReference>
<evidence type="ECO:0000256" key="4">
    <source>
        <dbReference type="ARBA" id="ARBA00022741"/>
    </source>
</evidence>
<dbReference type="SUPFAM" id="SSF55874">
    <property type="entry name" value="ATPase domain of HSP90 chaperone/DNA topoisomerase II/histidine kinase"/>
    <property type="match status" value="1"/>
</dbReference>
<evidence type="ECO:0000259" key="10">
    <source>
        <dbReference type="PROSITE" id="PS50112"/>
    </source>
</evidence>
<feature type="domain" description="PAC" evidence="11">
    <location>
        <begin position="507"/>
        <end position="559"/>
    </location>
</feature>
<evidence type="ECO:0000313" key="13">
    <source>
        <dbReference type="EMBL" id="RXI29510.1"/>
    </source>
</evidence>
<keyword evidence="8" id="KW-1133">Transmembrane helix</keyword>
<keyword evidence="3" id="KW-0808">Transferase</keyword>
<dbReference type="PROSITE" id="PS50113">
    <property type="entry name" value="PAC"/>
    <property type="match status" value="1"/>
</dbReference>
<keyword evidence="8" id="KW-0812">Transmembrane</keyword>
<dbReference type="InterPro" id="IPR036097">
    <property type="entry name" value="HisK_dim/P_sf"/>
</dbReference>
<keyword evidence="5 12" id="KW-0418">Kinase</keyword>
<evidence type="ECO:0000256" key="8">
    <source>
        <dbReference type="SAM" id="Phobius"/>
    </source>
</evidence>
<keyword evidence="8" id="KW-0472">Membrane</keyword>
<dbReference type="PANTHER" id="PTHR43065:SF46">
    <property type="entry name" value="C4-DICARBOXYLATE TRANSPORT SENSOR PROTEIN DCTB"/>
    <property type="match status" value="1"/>
</dbReference>
<dbReference type="CDD" id="cd00082">
    <property type="entry name" value="HisKA"/>
    <property type="match status" value="1"/>
</dbReference>
<dbReference type="PROSITE" id="PS50112">
    <property type="entry name" value="PAS"/>
    <property type="match status" value="1"/>
</dbReference>
<keyword evidence="14" id="KW-1185">Reference proteome</keyword>
<dbReference type="EMBL" id="CP032097">
    <property type="protein sequence ID" value="AXX95363.1"/>
    <property type="molecule type" value="Genomic_DNA"/>
</dbReference>
<dbReference type="SMART" id="SM00387">
    <property type="entry name" value="HATPase_c"/>
    <property type="match status" value="1"/>
</dbReference>
<dbReference type="Proteomes" id="UP000262582">
    <property type="component" value="Chromosome"/>
</dbReference>
<dbReference type="InterPro" id="IPR003594">
    <property type="entry name" value="HATPase_dom"/>
</dbReference>
<name>A0A347U935_9BACT</name>
<dbReference type="Pfam" id="PF02518">
    <property type="entry name" value="HATPase_c"/>
    <property type="match status" value="1"/>
</dbReference>
<dbReference type="SUPFAM" id="SSF55785">
    <property type="entry name" value="PYP-like sensor domain (PAS domain)"/>
    <property type="match status" value="2"/>
</dbReference>
<dbReference type="KEGG" id="aell:AELL_1710"/>
<dbReference type="PANTHER" id="PTHR43065">
    <property type="entry name" value="SENSOR HISTIDINE KINASE"/>
    <property type="match status" value="1"/>
</dbReference>
<feature type="transmembrane region" description="Helical" evidence="8">
    <location>
        <begin position="6"/>
        <end position="30"/>
    </location>
</feature>
<feature type="domain" description="Histidine kinase" evidence="9">
    <location>
        <begin position="579"/>
        <end position="803"/>
    </location>
</feature>
<dbReference type="GO" id="GO:0005524">
    <property type="term" value="F:ATP binding"/>
    <property type="evidence" value="ECO:0007669"/>
    <property type="project" value="UniProtKB-KW"/>
</dbReference>
<dbReference type="Gene3D" id="3.30.450.20">
    <property type="entry name" value="PAS domain"/>
    <property type="match status" value="2"/>
</dbReference>
<dbReference type="GO" id="GO:0000155">
    <property type="term" value="F:phosphorelay sensor kinase activity"/>
    <property type="evidence" value="ECO:0007669"/>
    <property type="project" value="InterPro"/>
</dbReference>
<dbReference type="InterPro" id="IPR036890">
    <property type="entry name" value="HATPase_C_sf"/>
</dbReference>
<dbReference type="PROSITE" id="PS50109">
    <property type="entry name" value="HIS_KIN"/>
    <property type="match status" value="1"/>
</dbReference>
<feature type="domain" description="PAS" evidence="10">
    <location>
        <begin position="441"/>
        <end position="492"/>
    </location>
</feature>
<evidence type="ECO:0000256" key="5">
    <source>
        <dbReference type="ARBA" id="ARBA00022777"/>
    </source>
</evidence>
<evidence type="ECO:0000256" key="1">
    <source>
        <dbReference type="ARBA" id="ARBA00000085"/>
    </source>
</evidence>
<reference evidence="12 14" key="2">
    <citation type="submission" date="2018-08" db="EMBL/GenBank/DDBJ databases">
        <title>Complete genome of the Arcobacter ellisii type strain LMG 26155.</title>
        <authorList>
            <person name="Miller W.G."/>
            <person name="Yee E."/>
            <person name="Bono J.L."/>
        </authorList>
    </citation>
    <scope>NUCLEOTIDE SEQUENCE [LARGE SCALE GENOMIC DNA]</scope>
    <source>
        <strain evidence="12 14">LMG 26155</strain>
    </source>
</reference>
<evidence type="ECO:0000259" key="11">
    <source>
        <dbReference type="PROSITE" id="PS50113"/>
    </source>
</evidence>
<dbReference type="InterPro" id="IPR000700">
    <property type="entry name" value="PAS-assoc_C"/>
</dbReference>
<dbReference type="RefSeq" id="WP_118917535.1">
    <property type="nucleotide sequence ID" value="NZ_CP032097.1"/>
</dbReference>
<dbReference type="Gene3D" id="3.30.565.10">
    <property type="entry name" value="Histidine kinase-like ATPase, C-terminal domain"/>
    <property type="match status" value="1"/>
</dbReference>
<dbReference type="InterPro" id="IPR000014">
    <property type="entry name" value="PAS"/>
</dbReference>
<dbReference type="SMART" id="SM00091">
    <property type="entry name" value="PAS"/>
    <property type="match status" value="2"/>
</dbReference>
<dbReference type="SMART" id="SM00388">
    <property type="entry name" value="HisKA"/>
    <property type="match status" value="1"/>
</dbReference>
<keyword evidence="7" id="KW-0902">Two-component regulatory system</keyword>
<dbReference type="Gene3D" id="1.10.287.130">
    <property type="match status" value="1"/>
</dbReference>
<accession>A0A347U935</accession>
<dbReference type="SMART" id="SM00086">
    <property type="entry name" value="PAC"/>
    <property type="match status" value="2"/>
</dbReference>
<dbReference type="InterPro" id="IPR005467">
    <property type="entry name" value="His_kinase_dom"/>
</dbReference>
<dbReference type="InterPro" id="IPR003661">
    <property type="entry name" value="HisK_dim/P_dom"/>
</dbReference>
<evidence type="ECO:0000313" key="14">
    <source>
        <dbReference type="Proteomes" id="UP000262582"/>
    </source>
</evidence>
<evidence type="ECO:0000256" key="3">
    <source>
        <dbReference type="ARBA" id="ARBA00022679"/>
    </source>
</evidence>
<dbReference type="NCBIfam" id="TIGR00229">
    <property type="entry name" value="sensory_box"/>
    <property type="match status" value="2"/>
</dbReference>
<evidence type="ECO:0000256" key="7">
    <source>
        <dbReference type="ARBA" id="ARBA00023012"/>
    </source>
</evidence>
<evidence type="ECO:0000313" key="12">
    <source>
        <dbReference type="EMBL" id="AXX95363.1"/>
    </source>
</evidence>
<reference evidence="13 15" key="1">
    <citation type="submission" date="2017-09" db="EMBL/GenBank/DDBJ databases">
        <title>Genomics of the genus Arcobacter.</title>
        <authorList>
            <person name="Perez-Cataluna A."/>
            <person name="Figueras M.J."/>
            <person name="Salas-Masso N."/>
        </authorList>
    </citation>
    <scope>NUCLEOTIDE SEQUENCE [LARGE SCALE GENOMIC DNA]</scope>
    <source>
        <strain evidence="13 15">CECT 7837</strain>
    </source>
</reference>
<evidence type="ECO:0000259" key="9">
    <source>
        <dbReference type="PROSITE" id="PS50109"/>
    </source>
</evidence>
<protein>
    <recommendedName>
        <fullName evidence="2">histidine kinase</fullName>
        <ecNumber evidence="2">2.7.13.3</ecNumber>
    </recommendedName>
</protein>
<gene>
    <name evidence="12" type="ORF">AELL_1710</name>
    <name evidence="13" type="ORF">CP962_10590</name>
</gene>
<dbReference type="EC" id="2.7.13.3" evidence="2"/>
<dbReference type="EMBL" id="NXIG01000011">
    <property type="protein sequence ID" value="RXI29510.1"/>
    <property type="molecule type" value="Genomic_DNA"/>
</dbReference>
<dbReference type="Pfam" id="PF13426">
    <property type="entry name" value="PAS_9"/>
    <property type="match status" value="2"/>
</dbReference>
<keyword evidence="4" id="KW-0547">Nucleotide-binding</keyword>
<dbReference type="Pfam" id="PF00512">
    <property type="entry name" value="HisKA"/>
    <property type="match status" value="1"/>
</dbReference>
<dbReference type="SUPFAM" id="SSF47384">
    <property type="entry name" value="Homodimeric domain of signal transducing histidine kinase"/>
    <property type="match status" value="1"/>
</dbReference>
<evidence type="ECO:0000256" key="6">
    <source>
        <dbReference type="ARBA" id="ARBA00022840"/>
    </source>
</evidence>
<dbReference type="OrthoDB" id="9761263at2"/>
<dbReference type="InterPro" id="IPR001610">
    <property type="entry name" value="PAC"/>
</dbReference>
<evidence type="ECO:0000313" key="15">
    <source>
        <dbReference type="Proteomes" id="UP000290588"/>
    </source>
</evidence>
<proteinExistence type="predicted"/>